<evidence type="ECO:0000313" key="2">
    <source>
        <dbReference type="Proteomes" id="UP001480595"/>
    </source>
</evidence>
<dbReference type="RefSeq" id="XP_066722710.1">
    <property type="nucleotide sequence ID" value="XM_066852078.1"/>
</dbReference>
<name>A0ABR1X6X2_9PEZI</name>
<dbReference type="GeneID" id="92085141"/>
<evidence type="ECO:0000313" key="1">
    <source>
        <dbReference type="EMBL" id="KAK8091164.1"/>
    </source>
</evidence>
<dbReference type="EMBL" id="JAQQWL010000001">
    <property type="protein sequence ID" value="KAK8091164.1"/>
    <property type="molecule type" value="Genomic_DNA"/>
</dbReference>
<keyword evidence="2" id="KW-1185">Reference proteome</keyword>
<protein>
    <submittedName>
        <fullName evidence="1">Uncharacterized protein</fullName>
    </submittedName>
</protein>
<accession>A0ABR1X6X2</accession>
<gene>
    <name evidence="1" type="ORF">PG994_000669</name>
</gene>
<sequence length="131" mass="13884">MSGVDVGICTVTAPLVYDADLICPRVVDDDTLAIAATRQRRVPGPHVRTVFGPVVFALGAVVQRILPPLDVVLDQEVGELAALEQALVQVARMDGHEPADVVGPGLNVARLEEAHLDKGLVDDKQEVGHPV</sequence>
<dbReference type="Proteomes" id="UP001480595">
    <property type="component" value="Unassembled WGS sequence"/>
</dbReference>
<organism evidence="1 2">
    <name type="scientific">Apiospora phragmitis</name>
    <dbReference type="NCBI Taxonomy" id="2905665"/>
    <lineage>
        <taxon>Eukaryota</taxon>
        <taxon>Fungi</taxon>
        <taxon>Dikarya</taxon>
        <taxon>Ascomycota</taxon>
        <taxon>Pezizomycotina</taxon>
        <taxon>Sordariomycetes</taxon>
        <taxon>Xylariomycetidae</taxon>
        <taxon>Amphisphaeriales</taxon>
        <taxon>Apiosporaceae</taxon>
        <taxon>Apiospora</taxon>
    </lineage>
</organism>
<reference evidence="1 2" key="1">
    <citation type="submission" date="2023-01" db="EMBL/GenBank/DDBJ databases">
        <title>Analysis of 21 Apiospora genomes using comparative genomics revels a genus with tremendous synthesis potential of carbohydrate active enzymes and secondary metabolites.</title>
        <authorList>
            <person name="Sorensen T."/>
        </authorList>
    </citation>
    <scope>NUCLEOTIDE SEQUENCE [LARGE SCALE GENOMIC DNA]</scope>
    <source>
        <strain evidence="1 2">CBS 135458</strain>
    </source>
</reference>
<comment type="caution">
    <text evidence="1">The sequence shown here is derived from an EMBL/GenBank/DDBJ whole genome shotgun (WGS) entry which is preliminary data.</text>
</comment>
<proteinExistence type="predicted"/>